<dbReference type="EMBL" id="LGRX02019886">
    <property type="protein sequence ID" value="KAK3258024.1"/>
    <property type="molecule type" value="Genomic_DNA"/>
</dbReference>
<protein>
    <submittedName>
        <fullName evidence="9">Uncharacterized protein</fullName>
    </submittedName>
</protein>
<proteinExistence type="predicted"/>
<keyword evidence="10" id="KW-1185">Reference proteome</keyword>
<evidence type="ECO:0000313" key="9">
    <source>
        <dbReference type="EMBL" id="KAK3258024.1"/>
    </source>
</evidence>
<feature type="non-terminal residue" evidence="9">
    <location>
        <position position="369"/>
    </location>
</feature>
<sequence>MTVKGKLGARSQRVVDGHGYFPGMIHVATLCALGIIPGSITYLLLANASPDQWGLSDDVVWQELPGWGTGISIVGSGLSFLLVFRVNWAFGRWWDARGLAGEASTGLRDLCITLSSADTTCEDAVKVRQEMYDVCKAWFGTIVDMLKGAFAPEYIARTPLRACTDTGVPFKRQLRRRFDVLGSEAAVSQRKLLAPAKVAVGQSESSRNNGGTEDMQDLMPYHFNAIKTCAGDTDRILLAHHWLAHAIKEAVRLNLVGAQEHKQILSQKHNLLLKGYGMLKIKNTPVPAPMTDLTRVLLIVYVLMLPQYLAYAFNMKLSASALEEGYSLTGYIMSMFICVNVLIITFFACLRFLAIQMDDPYGEDPFDLP</sequence>
<comment type="caution">
    <text evidence="9">The sequence shown here is derived from an EMBL/GenBank/DDBJ whole genome shotgun (WGS) entry which is preliminary data.</text>
</comment>
<dbReference type="PANTHER" id="PTHR33281">
    <property type="entry name" value="UPF0187 PROTEIN YNEE"/>
    <property type="match status" value="1"/>
</dbReference>
<keyword evidence="6" id="KW-0406">Ion transport</keyword>
<evidence type="ECO:0000256" key="2">
    <source>
        <dbReference type="ARBA" id="ARBA00022448"/>
    </source>
</evidence>
<dbReference type="GO" id="GO:0005254">
    <property type="term" value="F:chloride channel activity"/>
    <property type="evidence" value="ECO:0007669"/>
    <property type="project" value="InterPro"/>
</dbReference>
<dbReference type="Pfam" id="PF25539">
    <property type="entry name" value="Bestrophin_2"/>
    <property type="match status" value="1"/>
</dbReference>
<keyword evidence="2" id="KW-0813">Transport</keyword>
<evidence type="ECO:0000256" key="3">
    <source>
        <dbReference type="ARBA" id="ARBA00022475"/>
    </source>
</evidence>
<feature type="transmembrane region" description="Helical" evidence="8">
    <location>
        <begin position="64"/>
        <end position="84"/>
    </location>
</feature>
<dbReference type="AlphaFoldDB" id="A0AAE0FE41"/>
<keyword evidence="5 8" id="KW-1133">Transmembrane helix</keyword>
<reference evidence="9 10" key="1">
    <citation type="journal article" date="2015" name="Genome Biol. Evol.">
        <title>Comparative Genomics of a Bacterivorous Green Alga Reveals Evolutionary Causalities and Consequences of Phago-Mixotrophic Mode of Nutrition.</title>
        <authorList>
            <person name="Burns J.A."/>
            <person name="Paasch A."/>
            <person name="Narechania A."/>
            <person name="Kim E."/>
        </authorList>
    </citation>
    <scope>NUCLEOTIDE SEQUENCE [LARGE SCALE GENOMIC DNA]</scope>
    <source>
        <strain evidence="9 10">PLY_AMNH</strain>
    </source>
</reference>
<feature type="transmembrane region" description="Helical" evidence="8">
    <location>
        <begin position="331"/>
        <end position="353"/>
    </location>
</feature>
<gene>
    <name evidence="9" type="ORF">CYMTET_32913</name>
</gene>
<keyword evidence="3" id="KW-1003">Cell membrane</keyword>
<evidence type="ECO:0000256" key="4">
    <source>
        <dbReference type="ARBA" id="ARBA00022692"/>
    </source>
</evidence>
<evidence type="ECO:0000256" key="1">
    <source>
        <dbReference type="ARBA" id="ARBA00004651"/>
    </source>
</evidence>
<comment type="subcellular location">
    <subcellularLocation>
        <location evidence="1">Cell membrane</location>
        <topology evidence="1">Multi-pass membrane protein</topology>
    </subcellularLocation>
</comment>
<evidence type="ECO:0000256" key="7">
    <source>
        <dbReference type="ARBA" id="ARBA00023136"/>
    </source>
</evidence>
<dbReference type="InterPro" id="IPR044669">
    <property type="entry name" value="YneE/VCCN1/2-like"/>
</dbReference>
<dbReference type="GO" id="GO:0005886">
    <property type="term" value="C:plasma membrane"/>
    <property type="evidence" value="ECO:0007669"/>
    <property type="project" value="UniProtKB-SubCell"/>
</dbReference>
<dbReference type="Proteomes" id="UP001190700">
    <property type="component" value="Unassembled WGS sequence"/>
</dbReference>
<keyword evidence="7 8" id="KW-0472">Membrane</keyword>
<keyword evidence="4 8" id="KW-0812">Transmembrane</keyword>
<organism evidence="9 10">
    <name type="scientific">Cymbomonas tetramitiformis</name>
    <dbReference type="NCBI Taxonomy" id="36881"/>
    <lineage>
        <taxon>Eukaryota</taxon>
        <taxon>Viridiplantae</taxon>
        <taxon>Chlorophyta</taxon>
        <taxon>Pyramimonadophyceae</taxon>
        <taxon>Pyramimonadales</taxon>
        <taxon>Pyramimonadaceae</taxon>
        <taxon>Cymbomonas</taxon>
    </lineage>
</organism>
<name>A0AAE0FE41_9CHLO</name>
<evidence type="ECO:0000256" key="6">
    <source>
        <dbReference type="ARBA" id="ARBA00023065"/>
    </source>
</evidence>
<evidence type="ECO:0000256" key="8">
    <source>
        <dbReference type="SAM" id="Phobius"/>
    </source>
</evidence>
<dbReference type="PANTHER" id="PTHR33281:SF19">
    <property type="entry name" value="VOLTAGE-DEPENDENT ANION CHANNEL-FORMING PROTEIN YNEE"/>
    <property type="match status" value="1"/>
</dbReference>
<evidence type="ECO:0000256" key="5">
    <source>
        <dbReference type="ARBA" id="ARBA00022989"/>
    </source>
</evidence>
<evidence type="ECO:0000313" key="10">
    <source>
        <dbReference type="Proteomes" id="UP001190700"/>
    </source>
</evidence>
<feature type="transmembrane region" description="Helical" evidence="8">
    <location>
        <begin position="293"/>
        <end position="311"/>
    </location>
</feature>
<accession>A0AAE0FE41</accession>
<feature type="transmembrane region" description="Helical" evidence="8">
    <location>
        <begin position="20"/>
        <end position="44"/>
    </location>
</feature>